<feature type="transmembrane region" description="Helical" evidence="2">
    <location>
        <begin position="272"/>
        <end position="298"/>
    </location>
</feature>
<feature type="transmembrane region" description="Helical" evidence="2">
    <location>
        <begin position="41"/>
        <end position="62"/>
    </location>
</feature>
<protein>
    <recommendedName>
        <fullName evidence="5">PH domain-containing protein</fullName>
    </recommendedName>
</protein>
<dbReference type="STRING" id="684552.SAMN04489719_0500"/>
<name>A0A1H1L9Y1_9MICO</name>
<dbReference type="EMBL" id="LT629734">
    <property type="protein sequence ID" value="SDR71421.1"/>
    <property type="molecule type" value="Genomic_DNA"/>
</dbReference>
<gene>
    <name evidence="3" type="ORF">SAMN04489719_0500</name>
</gene>
<reference evidence="4" key="1">
    <citation type="submission" date="2016-10" db="EMBL/GenBank/DDBJ databases">
        <authorList>
            <person name="Varghese N."/>
            <person name="Submissions S."/>
        </authorList>
    </citation>
    <scope>NUCLEOTIDE SEQUENCE [LARGE SCALE GENOMIC DNA]</scope>
    <source>
        <strain evidence="4">DSM 22965</strain>
    </source>
</reference>
<organism evidence="3 4">
    <name type="scientific">Agrococcus carbonis</name>
    <dbReference type="NCBI Taxonomy" id="684552"/>
    <lineage>
        <taxon>Bacteria</taxon>
        <taxon>Bacillati</taxon>
        <taxon>Actinomycetota</taxon>
        <taxon>Actinomycetes</taxon>
        <taxon>Micrococcales</taxon>
        <taxon>Microbacteriaceae</taxon>
        <taxon>Agrococcus</taxon>
    </lineage>
</organism>
<dbReference type="Proteomes" id="UP000199649">
    <property type="component" value="Chromosome I"/>
</dbReference>
<keyword evidence="2" id="KW-0472">Membrane</keyword>
<feature type="transmembrane region" description="Helical" evidence="2">
    <location>
        <begin position="246"/>
        <end position="266"/>
    </location>
</feature>
<keyword evidence="2" id="KW-0812">Transmembrane</keyword>
<evidence type="ECO:0000313" key="3">
    <source>
        <dbReference type="EMBL" id="SDR71421.1"/>
    </source>
</evidence>
<keyword evidence="4" id="KW-1185">Reference proteome</keyword>
<sequence>MTSASAPALRVFRHLWLYVALVLTTVPILALWALLFENAGARLAGLVLGVPATAGIMLLLMARSAYRLEVLRSALPDAIVVPLMMQAQDWLFLAPTPRRPRQWFRRMTTASFDDFGVTLWEGGGRPSPTCEIPWSAVTEIAAAEVVSDDGSHSPYGIFLALAGEDGQAVRFALVREGALFGFKQGLPYPADVLRGRVRERWGAAAAWGASEPRPWRREEHPSPTRPRQDRVRPIERPQGPPVLRDAFTVGPAVLGATWVGVGVLVVCFTEGAWRWVFGVLLLLIVLCQGILLALLLATRWSARDGELRIRRATGWESIRLSSISSVEITRDPSIPAMLWMVPVTGVWYGLEVRLHDGTRVPMPELFGSAARCVAMADSIEALLPNAPIRAEAPRGH</sequence>
<dbReference type="AlphaFoldDB" id="A0A1H1L9Y1"/>
<proteinExistence type="predicted"/>
<dbReference type="OrthoDB" id="5117428at2"/>
<feature type="transmembrane region" description="Helical" evidence="2">
    <location>
        <begin position="15"/>
        <end position="35"/>
    </location>
</feature>
<dbReference type="RefSeq" id="WP_157674116.1">
    <property type="nucleotide sequence ID" value="NZ_LT629734.1"/>
</dbReference>
<evidence type="ECO:0008006" key="5">
    <source>
        <dbReference type="Google" id="ProtNLM"/>
    </source>
</evidence>
<keyword evidence="2" id="KW-1133">Transmembrane helix</keyword>
<accession>A0A1H1L9Y1</accession>
<feature type="compositionally biased region" description="Basic and acidic residues" evidence="1">
    <location>
        <begin position="213"/>
        <end position="235"/>
    </location>
</feature>
<evidence type="ECO:0000256" key="1">
    <source>
        <dbReference type="SAM" id="MobiDB-lite"/>
    </source>
</evidence>
<evidence type="ECO:0000256" key="2">
    <source>
        <dbReference type="SAM" id="Phobius"/>
    </source>
</evidence>
<feature type="region of interest" description="Disordered" evidence="1">
    <location>
        <begin position="212"/>
        <end position="239"/>
    </location>
</feature>
<evidence type="ECO:0000313" key="4">
    <source>
        <dbReference type="Proteomes" id="UP000199649"/>
    </source>
</evidence>